<reference evidence="8 9" key="1">
    <citation type="submission" date="2024-11" db="EMBL/GenBank/DDBJ databases">
        <title>Chromosome-level genome assembly of the freshwater bivalve Anodonta woodiana.</title>
        <authorList>
            <person name="Chen X."/>
        </authorList>
    </citation>
    <scope>NUCLEOTIDE SEQUENCE [LARGE SCALE GENOMIC DNA]</scope>
    <source>
        <strain evidence="8">MN2024</strain>
        <tissue evidence="8">Gills</tissue>
    </source>
</reference>
<dbReference type="PANTHER" id="PTHR13556">
    <property type="entry name" value="TRANSCRIPTIONAL ADAPTER 3-RELATED"/>
    <property type="match status" value="1"/>
</dbReference>
<comment type="subcellular location">
    <subcellularLocation>
        <location evidence="1">Nucleus</location>
    </subcellularLocation>
</comment>
<dbReference type="PANTHER" id="PTHR13556:SF2">
    <property type="entry name" value="TRANSCRIPTIONAL ADAPTER 3"/>
    <property type="match status" value="1"/>
</dbReference>
<dbReference type="Proteomes" id="UP001634394">
    <property type="component" value="Unassembled WGS sequence"/>
</dbReference>
<feature type="compositionally biased region" description="Basic and acidic residues" evidence="7">
    <location>
        <begin position="99"/>
        <end position="115"/>
    </location>
</feature>
<feature type="region of interest" description="Disordered" evidence="7">
    <location>
        <begin position="217"/>
        <end position="249"/>
    </location>
</feature>
<comment type="similarity">
    <text evidence="2">Belongs to the NGG1 family.</text>
</comment>
<dbReference type="GO" id="GO:0005634">
    <property type="term" value="C:nucleus"/>
    <property type="evidence" value="ECO:0007669"/>
    <property type="project" value="UniProtKB-SubCell"/>
</dbReference>
<feature type="coiled-coil region" evidence="6">
    <location>
        <begin position="381"/>
        <end position="415"/>
    </location>
</feature>
<evidence type="ECO:0000256" key="5">
    <source>
        <dbReference type="ARBA" id="ARBA00023242"/>
    </source>
</evidence>
<dbReference type="EMBL" id="JBJQND010000017">
    <property type="protein sequence ID" value="KAL3841609.1"/>
    <property type="molecule type" value="Genomic_DNA"/>
</dbReference>
<dbReference type="EMBL" id="JBJQND010000017">
    <property type="protein sequence ID" value="KAL3841611.1"/>
    <property type="molecule type" value="Genomic_DNA"/>
</dbReference>
<dbReference type="Pfam" id="PF10198">
    <property type="entry name" value="Ada3"/>
    <property type="match status" value="1"/>
</dbReference>
<gene>
    <name evidence="8" type="ORF">ACJMK2_019726</name>
</gene>
<evidence type="ECO:0000256" key="3">
    <source>
        <dbReference type="ARBA" id="ARBA00023015"/>
    </source>
</evidence>
<protein>
    <recommendedName>
        <fullName evidence="10">Transcriptional adapter 3</fullName>
    </recommendedName>
</protein>
<comment type="caution">
    <text evidence="8">The sequence shown here is derived from an EMBL/GenBank/DDBJ whole genome shotgun (WGS) entry which is preliminary data.</text>
</comment>
<keyword evidence="3" id="KW-0805">Transcription regulation</keyword>
<organism evidence="8 9">
    <name type="scientific">Sinanodonta woodiana</name>
    <name type="common">Chinese pond mussel</name>
    <name type="synonym">Anodonta woodiana</name>
    <dbReference type="NCBI Taxonomy" id="1069815"/>
    <lineage>
        <taxon>Eukaryota</taxon>
        <taxon>Metazoa</taxon>
        <taxon>Spiralia</taxon>
        <taxon>Lophotrochozoa</taxon>
        <taxon>Mollusca</taxon>
        <taxon>Bivalvia</taxon>
        <taxon>Autobranchia</taxon>
        <taxon>Heteroconchia</taxon>
        <taxon>Palaeoheterodonta</taxon>
        <taxon>Unionida</taxon>
        <taxon>Unionoidea</taxon>
        <taxon>Unionidae</taxon>
        <taxon>Unioninae</taxon>
        <taxon>Sinanodonta</taxon>
    </lineage>
</organism>
<evidence type="ECO:0000313" key="9">
    <source>
        <dbReference type="Proteomes" id="UP001634394"/>
    </source>
</evidence>
<keyword evidence="4" id="KW-0804">Transcription</keyword>
<keyword evidence="6" id="KW-0175">Coiled coil</keyword>
<evidence type="ECO:0000256" key="4">
    <source>
        <dbReference type="ARBA" id="ARBA00023163"/>
    </source>
</evidence>
<evidence type="ECO:0000256" key="1">
    <source>
        <dbReference type="ARBA" id="ARBA00004123"/>
    </source>
</evidence>
<dbReference type="AlphaFoldDB" id="A0ABD3TWX4"/>
<evidence type="ECO:0000256" key="6">
    <source>
        <dbReference type="SAM" id="Coils"/>
    </source>
</evidence>
<name>A0ABD3TWX4_SINWO</name>
<feature type="compositionally biased region" description="Basic and acidic residues" evidence="7">
    <location>
        <begin position="217"/>
        <end position="234"/>
    </location>
</feature>
<dbReference type="EMBL" id="JBJQND010000017">
    <property type="protein sequence ID" value="KAL3841610.1"/>
    <property type="molecule type" value="Genomic_DNA"/>
</dbReference>
<keyword evidence="5" id="KW-0539">Nucleus</keyword>
<evidence type="ECO:0000256" key="2">
    <source>
        <dbReference type="ARBA" id="ARBA00005330"/>
    </source>
</evidence>
<proteinExistence type="inferred from homology"/>
<sequence length="443" mass="50018">MKGKGKAIADKDCPLQFPDLQPVDHIKQSPKYTAILSRSEEDGIGLEELDSVQSDLETLLAAAGKRLKLLENEIQVLVNWQEKKDIKPLETPISGKRGKVAEDKPSKKFKEEKSAGKVSGGTPVGPGRPKSKNTTQFAQVSKVHDYDIVDSPTIDLSKLPKNSAVNRFWVSVEPYCAEISNEDLKLLEDILKSHEDDSDYYKIPPLGQHYAERWAEEDMYEEQKDGAKISDRRRGPNNNNNNNSVLSPAEATTLLRKAEQSNRDESPFGPLTQRLVSALIEENIMTPMDDAMAEITGGKESVEEAPAISPRALAKQLNLGNPSHLEKRIKRELEEQGILDFEDKVEEDPNDEILLELRRKQQDLKAVSQHNISITKRLYKLAKEEMARQEIKKKLQAADAEVMEAYRKIQLAKQKKKTPTKKEREAAQRALREREQIVKALDL</sequence>
<feature type="region of interest" description="Disordered" evidence="7">
    <location>
        <begin position="89"/>
        <end position="137"/>
    </location>
</feature>
<keyword evidence="9" id="KW-1185">Reference proteome</keyword>
<evidence type="ECO:0008006" key="10">
    <source>
        <dbReference type="Google" id="ProtNLM"/>
    </source>
</evidence>
<dbReference type="InterPro" id="IPR019340">
    <property type="entry name" value="Histone_AcTrfase_su3"/>
</dbReference>
<evidence type="ECO:0000313" key="8">
    <source>
        <dbReference type="EMBL" id="KAL3841611.1"/>
    </source>
</evidence>
<evidence type="ECO:0000256" key="7">
    <source>
        <dbReference type="SAM" id="MobiDB-lite"/>
    </source>
</evidence>
<accession>A0ABD3TWX4</accession>